<name>A0A165K1R3_9BASI</name>
<keyword evidence="2" id="KW-1185">Reference proteome</keyword>
<protein>
    <submittedName>
        <fullName evidence="1">Uncharacterized protein</fullName>
    </submittedName>
</protein>
<evidence type="ECO:0000313" key="1">
    <source>
        <dbReference type="EMBL" id="KZT62554.1"/>
    </source>
</evidence>
<dbReference type="EMBL" id="KV423916">
    <property type="protein sequence ID" value="KZT62554.1"/>
    <property type="molecule type" value="Genomic_DNA"/>
</dbReference>
<accession>A0A165K1R3</accession>
<dbReference type="Proteomes" id="UP000076842">
    <property type="component" value="Unassembled WGS sequence"/>
</dbReference>
<organism evidence="1 2">
    <name type="scientific">Calocera cornea HHB12733</name>
    <dbReference type="NCBI Taxonomy" id="1353952"/>
    <lineage>
        <taxon>Eukaryota</taxon>
        <taxon>Fungi</taxon>
        <taxon>Dikarya</taxon>
        <taxon>Basidiomycota</taxon>
        <taxon>Agaricomycotina</taxon>
        <taxon>Dacrymycetes</taxon>
        <taxon>Dacrymycetales</taxon>
        <taxon>Dacrymycetaceae</taxon>
        <taxon>Calocera</taxon>
    </lineage>
</organism>
<reference evidence="1 2" key="1">
    <citation type="journal article" date="2016" name="Mol. Biol. Evol.">
        <title>Comparative Genomics of Early-Diverging Mushroom-Forming Fungi Provides Insights into the Origins of Lignocellulose Decay Capabilities.</title>
        <authorList>
            <person name="Nagy L.G."/>
            <person name="Riley R."/>
            <person name="Tritt A."/>
            <person name="Adam C."/>
            <person name="Daum C."/>
            <person name="Floudas D."/>
            <person name="Sun H."/>
            <person name="Yadav J.S."/>
            <person name="Pangilinan J."/>
            <person name="Larsson K.H."/>
            <person name="Matsuura K."/>
            <person name="Barry K."/>
            <person name="Labutti K."/>
            <person name="Kuo R."/>
            <person name="Ohm R.A."/>
            <person name="Bhattacharya S.S."/>
            <person name="Shirouzu T."/>
            <person name="Yoshinaga Y."/>
            <person name="Martin F.M."/>
            <person name="Grigoriev I.V."/>
            <person name="Hibbett D.S."/>
        </authorList>
    </citation>
    <scope>NUCLEOTIDE SEQUENCE [LARGE SCALE GENOMIC DNA]</scope>
    <source>
        <strain evidence="1 2">HHB12733</strain>
    </source>
</reference>
<evidence type="ECO:0000313" key="2">
    <source>
        <dbReference type="Proteomes" id="UP000076842"/>
    </source>
</evidence>
<gene>
    <name evidence="1" type="ORF">CALCODRAFT_552587</name>
</gene>
<proteinExistence type="predicted"/>
<dbReference type="InParanoid" id="A0A165K1R3"/>
<sequence length="439" mass="48456">MVESPVCDPQRNSKVRMEATNGIPRHQSASMPDLGIQSKSVVTGASSSPSTTVKVLPPFLRPFLDKVRERRREARSCEMKSRVYKDAWLLLRPGEMASNCCETGSWHRRKSKELSSASSWASLARLIRRLTGLMAVRLAITWKDGEIWPTLFTPALLQGQQHARCVATNHILGQQNCISMNATVPQYAMTAPACRQLHYVAGHVVPETPLVLVLDSLLRHPDEEVIHGGVVQRPATLQKQGFDGASKLQLEVPIRFQAAHNWYSVRENPEVHSLEVGSDDIVSKTGLKAACGCTKEVSKESVFLAARKKVVEQLLGVSIPKVNVIIRKVERKVESEADNSPSTSANELIPLAGGATFRQRKHMRDEDAVIEVPSVVRSELEDVTENVVRQTMDASIEREQLLAETLDTEFASGSRSTLFDLLDLAGDGILVCVDLRSKA</sequence>
<dbReference type="AlphaFoldDB" id="A0A165K1R3"/>